<dbReference type="RefSeq" id="WP_263412057.1">
    <property type="nucleotide sequence ID" value="NZ_BAABBH010000001.1"/>
</dbReference>
<comment type="caution">
    <text evidence="2">The sequence shown here is derived from an EMBL/GenBank/DDBJ whole genome shotgun (WGS) entry which is preliminary data.</text>
</comment>
<organism evidence="2 3">
    <name type="scientific">Terriglobus aquaticus</name>
    <dbReference type="NCBI Taxonomy" id="940139"/>
    <lineage>
        <taxon>Bacteria</taxon>
        <taxon>Pseudomonadati</taxon>
        <taxon>Acidobacteriota</taxon>
        <taxon>Terriglobia</taxon>
        <taxon>Terriglobales</taxon>
        <taxon>Acidobacteriaceae</taxon>
        <taxon>Terriglobus</taxon>
    </lineage>
</organism>
<feature type="chain" id="PRO_5046010218" description="THAP4-like heme-binding beta-barrel domain-containing protein" evidence="1">
    <location>
        <begin position="21"/>
        <end position="203"/>
    </location>
</feature>
<evidence type="ECO:0000313" key="2">
    <source>
        <dbReference type="EMBL" id="MFN2976466.1"/>
    </source>
</evidence>
<dbReference type="EMBL" id="JBJYXY010000001">
    <property type="protein sequence ID" value="MFN2976466.1"/>
    <property type="molecule type" value="Genomic_DNA"/>
</dbReference>
<protein>
    <recommendedName>
        <fullName evidence="4">THAP4-like heme-binding beta-barrel domain-containing protein</fullName>
    </recommendedName>
</protein>
<keyword evidence="1" id="KW-0732">Signal</keyword>
<proteinExistence type="predicted"/>
<keyword evidence="3" id="KW-1185">Reference proteome</keyword>
<reference evidence="2 3" key="1">
    <citation type="submission" date="2024-12" db="EMBL/GenBank/DDBJ databases">
        <authorList>
            <person name="Lee Y."/>
        </authorList>
    </citation>
    <scope>NUCLEOTIDE SEQUENCE [LARGE SCALE GENOMIC DNA]</scope>
    <source>
        <strain evidence="2 3">03SUJ4</strain>
    </source>
</reference>
<evidence type="ECO:0000256" key="1">
    <source>
        <dbReference type="SAM" id="SignalP"/>
    </source>
</evidence>
<evidence type="ECO:0000313" key="3">
    <source>
        <dbReference type="Proteomes" id="UP001634747"/>
    </source>
</evidence>
<gene>
    <name evidence="2" type="ORF">ACK2TP_11890</name>
</gene>
<sequence length="203" mass="22093">MPMRSALLCAALVLLPSVTAAQVDAKPTPGAPAPASTGVPVPLLSLQTLQFLQGTWTATTRDGRTSLGTYSFVPELNGHVLARQSVVDPNCDPKGHAACGRRDLFYIYQESPGAPLQAISFDSEGHVIRYTITLSAEASTSTLGRRDFVVFDSDPTQLGPRVRLRYEHNIDTQTGREVLNGAFELLQPDGHYLPVQQWYGTRQ</sequence>
<evidence type="ECO:0008006" key="4">
    <source>
        <dbReference type="Google" id="ProtNLM"/>
    </source>
</evidence>
<feature type="signal peptide" evidence="1">
    <location>
        <begin position="1"/>
        <end position="20"/>
    </location>
</feature>
<dbReference type="Proteomes" id="UP001634747">
    <property type="component" value="Unassembled WGS sequence"/>
</dbReference>
<name>A0ABW9KNG1_9BACT</name>
<accession>A0ABW9KNG1</accession>